<dbReference type="Proteomes" id="UP000649617">
    <property type="component" value="Unassembled WGS sequence"/>
</dbReference>
<evidence type="ECO:0000313" key="2">
    <source>
        <dbReference type="EMBL" id="CAE7785604.1"/>
    </source>
</evidence>
<dbReference type="AlphaFoldDB" id="A0A812YL55"/>
<feature type="compositionally biased region" description="Polar residues" evidence="1">
    <location>
        <begin position="152"/>
        <end position="168"/>
    </location>
</feature>
<dbReference type="OrthoDB" id="10618831at2759"/>
<dbReference type="EMBL" id="CAJNIZ010048274">
    <property type="protein sequence ID" value="CAE7785604.1"/>
    <property type="molecule type" value="Genomic_DNA"/>
</dbReference>
<sequence>LVEAERAALADESEQRLEAEDCCGKLVKALDGALVLICDELQRSSMLHSPGAALTLPATVMPQRFDTGEFDVTNVREQVFEFDQKLKELLELCEMQRNAHHNLRMAYDLETSKSLEREQESLELADRLRELEMELLQWKDQSPRPVAVDGDVSTSTAHDSNSGCLSDNEASSFSEMKVELGNSSPRHFSLSEDDDDDSSAQHKPSSIEAEFDGSWAEDGGNALGPYWLPLPIFLDYLTVPEIKSWRVTSWQAKDPEALVQHVAELGSLQRPSAILDFCESSVALARVRSAAPKGESMRAIKTRFQETRFGGNPGPDKVYHCQLWSMAQANSRYRHFPESAANFIVDALLHDIFEHCSSQDVEVCKAGLYGLRYALCISAAPLQEACARRILSLMKHNLQWAANWGWGQQRDAMACLSVACKALNTAEQQECMALLVSMLELEPDWQRQLIIVSEMQIFWRAVADPYDTYAATAKQLGHMQRSEAVHCQVRSGLLSLL</sequence>
<reference evidence="2" key="1">
    <citation type="submission" date="2021-02" db="EMBL/GenBank/DDBJ databases">
        <authorList>
            <person name="Dougan E. K."/>
            <person name="Rhodes N."/>
            <person name="Thang M."/>
            <person name="Chan C."/>
        </authorList>
    </citation>
    <scope>NUCLEOTIDE SEQUENCE</scope>
</reference>
<evidence type="ECO:0000313" key="3">
    <source>
        <dbReference type="Proteomes" id="UP000649617"/>
    </source>
</evidence>
<proteinExistence type="predicted"/>
<accession>A0A812YL55</accession>
<gene>
    <name evidence="2" type="ORF">SPIL2461_LOCUS23411</name>
</gene>
<feature type="non-terminal residue" evidence="2">
    <location>
        <position position="497"/>
    </location>
</feature>
<feature type="region of interest" description="Disordered" evidence="1">
    <location>
        <begin position="183"/>
        <end position="214"/>
    </location>
</feature>
<keyword evidence="3" id="KW-1185">Reference proteome</keyword>
<comment type="caution">
    <text evidence="2">The sequence shown here is derived from an EMBL/GenBank/DDBJ whole genome shotgun (WGS) entry which is preliminary data.</text>
</comment>
<feature type="region of interest" description="Disordered" evidence="1">
    <location>
        <begin position="142"/>
        <end position="168"/>
    </location>
</feature>
<name>A0A812YL55_SYMPI</name>
<organism evidence="2 3">
    <name type="scientific">Symbiodinium pilosum</name>
    <name type="common">Dinoflagellate</name>
    <dbReference type="NCBI Taxonomy" id="2952"/>
    <lineage>
        <taxon>Eukaryota</taxon>
        <taxon>Sar</taxon>
        <taxon>Alveolata</taxon>
        <taxon>Dinophyceae</taxon>
        <taxon>Suessiales</taxon>
        <taxon>Symbiodiniaceae</taxon>
        <taxon>Symbiodinium</taxon>
    </lineage>
</organism>
<evidence type="ECO:0000256" key="1">
    <source>
        <dbReference type="SAM" id="MobiDB-lite"/>
    </source>
</evidence>
<protein>
    <submittedName>
        <fullName evidence="2">Uncharacterized protein</fullName>
    </submittedName>
</protein>